<evidence type="ECO:0000256" key="1">
    <source>
        <dbReference type="SAM" id="SignalP"/>
    </source>
</evidence>
<feature type="signal peptide" evidence="1">
    <location>
        <begin position="1"/>
        <end position="22"/>
    </location>
</feature>
<gene>
    <name evidence="2" type="ORF">COB13_13155</name>
</gene>
<sequence>MRTLPQLTLAVLLAFTATPALALDEKVTKILNYARVTENHKILKKMAGSWRGTGSLINSEGGAAEKILCKSTNKMILGGRFVEQKMTCKGAGFSFDGVGHFGYDVLSKTYVGASMTTADSGISTLAGSRSGNKITFNISHNNADIRKRVTSRASLTITDGGHNYEIMAKDKSGTLKPILSIKYAR</sequence>
<evidence type="ECO:0008006" key="3">
    <source>
        <dbReference type="Google" id="ProtNLM"/>
    </source>
</evidence>
<protein>
    <recommendedName>
        <fullName evidence="3">DUF1579 domain-containing protein</fullName>
    </recommendedName>
</protein>
<proteinExistence type="predicted"/>
<organism evidence="2">
    <name type="scientific">OCS116 cluster bacterium</name>
    <dbReference type="NCBI Taxonomy" id="2030921"/>
    <lineage>
        <taxon>Bacteria</taxon>
        <taxon>Pseudomonadati</taxon>
        <taxon>Pseudomonadota</taxon>
        <taxon>Alphaproteobacteria</taxon>
        <taxon>OCS116 cluster</taxon>
    </lineage>
</organism>
<dbReference type="AlphaFoldDB" id="A0A2A4YWD8"/>
<evidence type="ECO:0000313" key="2">
    <source>
        <dbReference type="EMBL" id="PCI98605.1"/>
    </source>
</evidence>
<reference key="1">
    <citation type="submission" date="2017-08" db="EMBL/GenBank/DDBJ databases">
        <title>A dynamic microbial community with high functional redundancy inhabits the cold, oxic subseafloor aquifer.</title>
        <authorList>
            <person name="Tully B.J."/>
            <person name="Wheat C.G."/>
            <person name="Glazer B.T."/>
            <person name="Huber J.A."/>
        </authorList>
    </citation>
    <scope>NUCLEOTIDE SEQUENCE [LARGE SCALE GENOMIC DNA]</scope>
</reference>
<dbReference type="Pfam" id="PF07617">
    <property type="entry name" value="DUF1579"/>
    <property type="match status" value="1"/>
</dbReference>
<reference evidence="2" key="2">
    <citation type="journal article" date="2018" name="ISME J.">
        <title>A dynamic microbial community with high functional redundancy inhabits the cold, oxic subseafloor aquifer.</title>
        <authorList>
            <person name="Tully B.J."/>
            <person name="Wheat C.G."/>
            <person name="Glazer B.T."/>
            <person name="Huber J.A."/>
        </authorList>
    </citation>
    <scope>NUCLEOTIDE SEQUENCE</scope>
    <source>
        <strain evidence="2">NORP83</strain>
    </source>
</reference>
<dbReference type="InterPro" id="IPR011473">
    <property type="entry name" value="DUF1579"/>
</dbReference>
<feature type="chain" id="PRO_5013263690" description="DUF1579 domain-containing protein" evidence="1">
    <location>
        <begin position="23"/>
        <end position="185"/>
    </location>
</feature>
<comment type="caution">
    <text evidence="2">The sequence shown here is derived from an EMBL/GenBank/DDBJ whole genome shotgun (WGS) entry which is preliminary data.</text>
</comment>
<dbReference type="EMBL" id="NVUS01000020">
    <property type="protein sequence ID" value="PCI98605.1"/>
    <property type="molecule type" value="Genomic_DNA"/>
</dbReference>
<keyword evidence="1" id="KW-0732">Signal</keyword>
<accession>A0A2A4YWD8</accession>
<name>A0A2A4YWD8_9PROT</name>